<proteinExistence type="predicted"/>
<reference evidence="1 2" key="1">
    <citation type="submission" date="2014-04" db="EMBL/GenBank/DDBJ databases">
        <authorList>
            <consortium name="DOE Joint Genome Institute"/>
            <person name="Kuo A."/>
            <person name="Girlanda M."/>
            <person name="Perotto S."/>
            <person name="Kohler A."/>
            <person name="Nagy L.G."/>
            <person name="Floudas D."/>
            <person name="Copeland A."/>
            <person name="Barry K.W."/>
            <person name="Cichocki N."/>
            <person name="Veneault-Fourrey C."/>
            <person name="LaButti K."/>
            <person name="Lindquist E.A."/>
            <person name="Lipzen A."/>
            <person name="Lundell T."/>
            <person name="Morin E."/>
            <person name="Murat C."/>
            <person name="Sun H."/>
            <person name="Tunlid A."/>
            <person name="Henrissat B."/>
            <person name="Grigoriev I.V."/>
            <person name="Hibbett D.S."/>
            <person name="Martin F."/>
            <person name="Nordberg H.P."/>
            <person name="Cantor M.N."/>
            <person name="Hua S.X."/>
        </authorList>
    </citation>
    <scope>NUCLEOTIDE SEQUENCE [LARGE SCALE GENOMIC DNA]</scope>
    <source>
        <strain evidence="1 2">MUT 4182</strain>
    </source>
</reference>
<protein>
    <submittedName>
        <fullName evidence="1">Uncharacterized protein</fullName>
    </submittedName>
</protein>
<organism evidence="1 2">
    <name type="scientific">Tulasnella calospora MUT 4182</name>
    <dbReference type="NCBI Taxonomy" id="1051891"/>
    <lineage>
        <taxon>Eukaryota</taxon>
        <taxon>Fungi</taxon>
        <taxon>Dikarya</taxon>
        <taxon>Basidiomycota</taxon>
        <taxon>Agaricomycotina</taxon>
        <taxon>Agaricomycetes</taxon>
        <taxon>Cantharellales</taxon>
        <taxon>Tulasnellaceae</taxon>
        <taxon>Tulasnella</taxon>
    </lineage>
</organism>
<dbReference type="AlphaFoldDB" id="A0A0C3QTQ7"/>
<dbReference type="EMBL" id="KN822961">
    <property type="protein sequence ID" value="KIO31664.1"/>
    <property type="molecule type" value="Genomic_DNA"/>
</dbReference>
<keyword evidence="2" id="KW-1185">Reference proteome</keyword>
<dbReference type="Proteomes" id="UP000054248">
    <property type="component" value="Unassembled WGS sequence"/>
</dbReference>
<dbReference type="HOGENOM" id="CLU_3070410_0_0_1"/>
<sequence length="53" mass="5527">MLADAGHRKGAHATPRHVGYVSSVLTRVQGCSAVTDGGTMIERCVFDAVLTAL</sequence>
<accession>A0A0C3QTQ7</accession>
<gene>
    <name evidence="1" type="ORF">M407DRAFT_241742</name>
</gene>
<evidence type="ECO:0000313" key="1">
    <source>
        <dbReference type="EMBL" id="KIO31664.1"/>
    </source>
</evidence>
<name>A0A0C3QTQ7_9AGAM</name>
<reference evidence="2" key="2">
    <citation type="submission" date="2015-01" db="EMBL/GenBank/DDBJ databases">
        <title>Evolutionary Origins and Diversification of the Mycorrhizal Mutualists.</title>
        <authorList>
            <consortium name="DOE Joint Genome Institute"/>
            <consortium name="Mycorrhizal Genomics Consortium"/>
            <person name="Kohler A."/>
            <person name="Kuo A."/>
            <person name="Nagy L.G."/>
            <person name="Floudas D."/>
            <person name="Copeland A."/>
            <person name="Barry K.W."/>
            <person name="Cichocki N."/>
            <person name="Veneault-Fourrey C."/>
            <person name="LaButti K."/>
            <person name="Lindquist E.A."/>
            <person name="Lipzen A."/>
            <person name="Lundell T."/>
            <person name="Morin E."/>
            <person name="Murat C."/>
            <person name="Riley R."/>
            <person name="Ohm R."/>
            <person name="Sun H."/>
            <person name="Tunlid A."/>
            <person name="Henrissat B."/>
            <person name="Grigoriev I.V."/>
            <person name="Hibbett D.S."/>
            <person name="Martin F."/>
        </authorList>
    </citation>
    <scope>NUCLEOTIDE SEQUENCE [LARGE SCALE GENOMIC DNA]</scope>
    <source>
        <strain evidence="2">MUT 4182</strain>
    </source>
</reference>
<evidence type="ECO:0000313" key="2">
    <source>
        <dbReference type="Proteomes" id="UP000054248"/>
    </source>
</evidence>